<keyword evidence="2 3" id="KW-0143">Chaperone</keyword>
<comment type="subcellular location">
    <subcellularLocation>
        <location evidence="3">Cytoplasm</location>
    </subcellularLocation>
</comment>
<dbReference type="EMBL" id="RBIG01000005">
    <property type="protein sequence ID" value="RKQ67890.1"/>
    <property type="molecule type" value="Genomic_DNA"/>
</dbReference>
<dbReference type="RefSeq" id="WP_183078032.1">
    <property type="nucleotide sequence ID" value="NZ_RBIG01000005.1"/>
</dbReference>
<evidence type="ECO:0000256" key="3">
    <source>
        <dbReference type="HAMAP-Rule" id="MF_01385"/>
    </source>
</evidence>
<dbReference type="InterPro" id="IPR038277">
    <property type="entry name" value="UreF_sf"/>
</dbReference>
<accession>A0A420WAB5</accession>
<reference evidence="4 5" key="1">
    <citation type="submission" date="2018-10" db="EMBL/GenBank/DDBJ databases">
        <title>Comparative analysis of microorganisms from saline springs in Andes Mountain Range, Colombia.</title>
        <authorList>
            <person name="Rubin E."/>
        </authorList>
    </citation>
    <scope>NUCLEOTIDE SEQUENCE [LARGE SCALE GENOMIC DNA]</scope>
    <source>
        <strain evidence="4 5">USBA 36</strain>
    </source>
</reference>
<dbReference type="GO" id="GO:0005737">
    <property type="term" value="C:cytoplasm"/>
    <property type="evidence" value="ECO:0007669"/>
    <property type="project" value="UniProtKB-SubCell"/>
</dbReference>
<dbReference type="InterPro" id="IPR002639">
    <property type="entry name" value="UreF"/>
</dbReference>
<evidence type="ECO:0000313" key="4">
    <source>
        <dbReference type="EMBL" id="RKQ67890.1"/>
    </source>
</evidence>
<evidence type="ECO:0000256" key="2">
    <source>
        <dbReference type="ARBA" id="ARBA00023186"/>
    </source>
</evidence>
<sequence>MATITTDGTTGTATGSAGEATLYRLMTWLTPSFPVGAFSYSHGLEWAVEVGDIGDLDSLTGWLRDLLEWGSGRNDAILLAEAWRASVASAWDRLDAVNGLALALLPSRERHLETAMQGRSFAVAIAAAWPCAAVGELQRRAGTDIAYPVAVGTAAAGHGIPLDAILAAYLHGFVANLVSAGVRLVPLGQTDGQRALVALEAAVAEATRQALASDLDDLGGAMFRADIGSMKHETQYTRLFRS</sequence>
<dbReference type="PANTHER" id="PTHR33620">
    <property type="entry name" value="UREASE ACCESSORY PROTEIN F"/>
    <property type="match status" value="1"/>
</dbReference>
<dbReference type="Gene3D" id="1.10.4190.10">
    <property type="entry name" value="Urease accessory protein UreF"/>
    <property type="match status" value="1"/>
</dbReference>
<protein>
    <recommendedName>
        <fullName evidence="3">Urease accessory protein UreF</fullName>
    </recommendedName>
</protein>
<evidence type="ECO:0000256" key="1">
    <source>
        <dbReference type="ARBA" id="ARBA00022988"/>
    </source>
</evidence>
<name>A0A420WAB5_9PROT</name>
<comment type="caution">
    <text evidence="4">The sequence shown here is derived from an EMBL/GenBank/DDBJ whole genome shotgun (WGS) entry which is preliminary data.</text>
</comment>
<comment type="subunit">
    <text evidence="3">UreD, UreF and UreG form a complex that acts as a GTP-hydrolysis-dependent molecular chaperone, activating the urease apoprotein by helping to assemble the nickel containing metallocenter of UreC. The UreE protein probably delivers the nickel.</text>
</comment>
<dbReference type="HAMAP" id="MF_01385">
    <property type="entry name" value="UreF"/>
    <property type="match status" value="1"/>
</dbReference>
<evidence type="ECO:0000313" key="5">
    <source>
        <dbReference type="Proteomes" id="UP000277424"/>
    </source>
</evidence>
<gene>
    <name evidence="3" type="primary">ureF</name>
    <name evidence="4" type="ORF">BCL74_3551</name>
</gene>
<comment type="function">
    <text evidence="3">Required for maturation of urease via the functional incorporation of the urease nickel metallocenter.</text>
</comment>
<dbReference type="GO" id="GO:0016151">
    <property type="term" value="F:nickel cation binding"/>
    <property type="evidence" value="ECO:0007669"/>
    <property type="project" value="UniProtKB-UniRule"/>
</dbReference>
<dbReference type="Proteomes" id="UP000277424">
    <property type="component" value="Unassembled WGS sequence"/>
</dbReference>
<comment type="similarity">
    <text evidence="3">Belongs to the UreF family.</text>
</comment>
<proteinExistence type="inferred from homology"/>
<dbReference type="Pfam" id="PF01730">
    <property type="entry name" value="UreF"/>
    <property type="match status" value="1"/>
</dbReference>
<dbReference type="PANTHER" id="PTHR33620:SF1">
    <property type="entry name" value="UREASE ACCESSORY PROTEIN F"/>
    <property type="match status" value="1"/>
</dbReference>
<dbReference type="PIRSF" id="PIRSF009467">
    <property type="entry name" value="Ureas_acces_UreF"/>
    <property type="match status" value="1"/>
</dbReference>
<organism evidence="4 5">
    <name type="scientific">Oceanibaculum indicum</name>
    <dbReference type="NCBI Taxonomy" id="526216"/>
    <lineage>
        <taxon>Bacteria</taxon>
        <taxon>Pseudomonadati</taxon>
        <taxon>Pseudomonadota</taxon>
        <taxon>Alphaproteobacteria</taxon>
        <taxon>Rhodospirillales</taxon>
        <taxon>Oceanibaculaceae</taxon>
        <taxon>Oceanibaculum</taxon>
    </lineage>
</organism>
<dbReference type="AlphaFoldDB" id="A0A420WAB5"/>
<keyword evidence="3" id="KW-0963">Cytoplasm</keyword>
<keyword evidence="1 3" id="KW-0996">Nickel insertion</keyword>